<feature type="domain" description="Putative Flp pilus-assembly TadG-like N-terminal" evidence="1">
    <location>
        <begin position="2"/>
        <end position="46"/>
    </location>
</feature>
<dbReference type="Proteomes" id="UP000664781">
    <property type="component" value="Unassembled WGS sequence"/>
</dbReference>
<evidence type="ECO:0000313" key="3">
    <source>
        <dbReference type="Proteomes" id="UP000664781"/>
    </source>
</evidence>
<accession>A0A939FMC9</accession>
<dbReference type="Pfam" id="PF13400">
    <property type="entry name" value="Tad"/>
    <property type="match status" value="1"/>
</dbReference>
<proteinExistence type="predicted"/>
<dbReference type="AlphaFoldDB" id="A0A939FMC9"/>
<comment type="caution">
    <text evidence="2">The sequence shown here is derived from an EMBL/GenBank/DDBJ whole genome shotgun (WGS) entry which is preliminary data.</text>
</comment>
<organism evidence="2 3">
    <name type="scientific">Streptomyces triculaminicus</name>
    <dbReference type="NCBI Taxonomy" id="2816232"/>
    <lineage>
        <taxon>Bacteria</taxon>
        <taxon>Bacillati</taxon>
        <taxon>Actinomycetota</taxon>
        <taxon>Actinomycetes</taxon>
        <taxon>Kitasatosporales</taxon>
        <taxon>Streptomycetaceae</taxon>
        <taxon>Streptomyces</taxon>
    </lineage>
</organism>
<evidence type="ECO:0000313" key="2">
    <source>
        <dbReference type="EMBL" id="MBO0652582.1"/>
    </source>
</evidence>
<gene>
    <name evidence="2" type="ORF">J1792_07235</name>
</gene>
<evidence type="ECO:0000259" key="1">
    <source>
        <dbReference type="Pfam" id="PF13400"/>
    </source>
</evidence>
<dbReference type="RefSeq" id="WP_086565948.1">
    <property type="nucleotide sequence ID" value="NZ_JAFMOF010000001.1"/>
</dbReference>
<dbReference type="EMBL" id="JAFMOF010000001">
    <property type="protein sequence ID" value="MBO0652582.1"/>
    <property type="molecule type" value="Genomic_DNA"/>
</dbReference>
<dbReference type="InterPro" id="IPR021202">
    <property type="entry name" value="Rv3654c-like"/>
</dbReference>
<sequence>MASVWVAVVATAFCVVFAAVLALGQAVAARHRAGGAADLAVLAAADHALLGESAACALAREVAAAQAARVVRCTVKGEFAEVAAEARAGPYSVRVRSRAGPPG</sequence>
<dbReference type="InterPro" id="IPR028087">
    <property type="entry name" value="Tad_N"/>
</dbReference>
<name>A0A939FMC9_9ACTN</name>
<protein>
    <recommendedName>
        <fullName evidence="1">Putative Flp pilus-assembly TadG-like N-terminal domain-containing protein</fullName>
    </recommendedName>
</protein>
<reference evidence="2" key="1">
    <citation type="submission" date="2021-03" db="EMBL/GenBank/DDBJ databases">
        <title>Streptomyces strains.</title>
        <authorList>
            <person name="Lund M.B."/>
            <person name="Toerring T."/>
        </authorList>
    </citation>
    <scope>NUCLEOTIDE SEQUENCE</scope>
    <source>
        <strain evidence="2">JCM 4242</strain>
    </source>
</reference>
<keyword evidence="3" id="KW-1185">Reference proteome</keyword>
<dbReference type="NCBIfam" id="TIGR03816">
    <property type="entry name" value="tadE_like_DECH"/>
    <property type="match status" value="1"/>
</dbReference>